<comment type="function">
    <text evidence="14 19">Joins adenosylcobinamide-GDP and alpha-ribazole to generate adenosylcobalamin (Ado-cobalamin). Also synthesizes adenosylcobalamin 5'-phosphate from adenosylcobinamide-GDP and alpha-ribazole 5'-phosphate.</text>
</comment>
<evidence type="ECO:0000256" key="3">
    <source>
        <dbReference type="ARBA" id="ARBA00004663"/>
    </source>
</evidence>
<evidence type="ECO:0000256" key="8">
    <source>
        <dbReference type="ARBA" id="ARBA00022573"/>
    </source>
</evidence>
<evidence type="ECO:0000256" key="18">
    <source>
        <dbReference type="ARBA" id="ARBA00049504"/>
    </source>
</evidence>
<comment type="subcellular location">
    <subcellularLocation>
        <location evidence="2 19">Cell membrane</location>
        <topology evidence="2 19">Multi-pass membrane protein</topology>
    </subcellularLocation>
</comment>
<evidence type="ECO:0000256" key="6">
    <source>
        <dbReference type="ARBA" id="ARBA00015850"/>
    </source>
</evidence>
<keyword evidence="21" id="KW-1185">Reference proteome</keyword>
<keyword evidence="11 19" id="KW-0460">Magnesium</keyword>
<proteinExistence type="inferred from homology"/>
<evidence type="ECO:0000256" key="19">
    <source>
        <dbReference type="HAMAP-Rule" id="MF_00719"/>
    </source>
</evidence>
<evidence type="ECO:0000256" key="16">
    <source>
        <dbReference type="ARBA" id="ARBA00032853"/>
    </source>
</evidence>
<feature type="transmembrane region" description="Helical" evidence="19">
    <location>
        <begin position="111"/>
        <end position="133"/>
    </location>
</feature>
<dbReference type="PANTHER" id="PTHR34148:SF1">
    <property type="entry name" value="ADENOSYLCOBINAMIDE-GDP RIBAZOLETRANSFERASE"/>
    <property type="match status" value="1"/>
</dbReference>
<dbReference type="InterPro" id="IPR003805">
    <property type="entry name" value="CobS"/>
</dbReference>
<evidence type="ECO:0000256" key="7">
    <source>
        <dbReference type="ARBA" id="ARBA00022475"/>
    </source>
</evidence>
<comment type="catalytic activity">
    <reaction evidence="17 19">
        <text>alpha-ribazole + adenosylcob(III)inamide-GDP = adenosylcob(III)alamin + GMP + H(+)</text>
        <dbReference type="Rhea" id="RHEA:16049"/>
        <dbReference type="ChEBI" id="CHEBI:10329"/>
        <dbReference type="ChEBI" id="CHEBI:15378"/>
        <dbReference type="ChEBI" id="CHEBI:18408"/>
        <dbReference type="ChEBI" id="CHEBI:58115"/>
        <dbReference type="ChEBI" id="CHEBI:60487"/>
        <dbReference type="EC" id="2.7.8.26"/>
    </reaction>
</comment>
<evidence type="ECO:0000313" key="20">
    <source>
        <dbReference type="EMBL" id="NMH95969.1"/>
    </source>
</evidence>
<protein>
    <recommendedName>
        <fullName evidence="6 19">Adenosylcobinamide-GDP ribazoletransferase</fullName>
        <ecNumber evidence="5 19">2.7.8.26</ecNumber>
    </recommendedName>
    <alternativeName>
        <fullName evidence="16 19">Cobalamin synthase</fullName>
    </alternativeName>
    <alternativeName>
        <fullName evidence="15 19">Cobalamin-5'-phosphate synthase</fullName>
    </alternativeName>
</protein>
<evidence type="ECO:0000256" key="17">
    <source>
        <dbReference type="ARBA" id="ARBA00048623"/>
    </source>
</evidence>
<dbReference type="PANTHER" id="PTHR34148">
    <property type="entry name" value="ADENOSYLCOBINAMIDE-GDP RIBAZOLETRANSFERASE"/>
    <property type="match status" value="1"/>
</dbReference>
<evidence type="ECO:0000256" key="14">
    <source>
        <dbReference type="ARBA" id="ARBA00025228"/>
    </source>
</evidence>
<dbReference type="Pfam" id="PF02654">
    <property type="entry name" value="CobS"/>
    <property type="match status" value="1"/>
</dbReference>
<dbReference type="HAMAP" id="MF_00719">
    <property type="entry name" value="CobS"/>
    <property type="match status" value="1"/>
</dbReference>
<evidence type="ECO:0000256" key="15">
    <source>
        <dbReference type="ARBA" id="ARBA00032605"/>
    </source>
</evidence>
<dbReference type="EC" id="2.7.8.26" evidence="5 19"/>
<name>A0ABX1S4X6_9PSEU</name>
<feature type="transmembrane region" description="Helical" evidence="19">
    <location>
        <begin position="139"/>
        <end position="160"/>
    </location>
</feature>
<dbReference type="Proteomes" id="UP000820669">
    <property type="component" value="Unassembled WGS sequence"/>
</dbReference>
<comment type="caution">
    <text evidence="20">The sequence shown here is derived from an EMBL/GenBank/DDBJ whole genome shotgun (WGS) entry which is preliminary data.</text>
</comment>
<gene>
    <name evidence="19" type="primary">cobS</name>
    <name evidence="20" type="ORF">HF526_01310</name>
</gene>
<reference evidence="20 21" key="1">
    <citation type="submission" date="2020-04" db="EMBL/GenBank/DDBJ databases">
        <authorList>
            <person name="Klaysubun C."/>
            <person name="Duangmal K."/>
            <person name="Lipun K."/>
        </authorList>
    </citation>
    <scope>NUCLEOTIDE SEQUENCE [LARGE SCALE GENOMIC DNA]</scope>
    <source>
        <strain evidence="20 21">K10HN5</strain>
    </source>
</reference>
<comment type="catalytic activity">
    <reaction evidence="18 19">
        <text>alpha-ribazole 5'-phosphate + adenosylcob(III)inamide-GDP = adenosylcob(III)alamin 5'-phosphate + GMP + H(+)</text>
        <dbReference type="Rhea" id="RHEA:23560"/>
        <dbReference type="ChEBI" id="CHEBI:15378"/>
        <dbReference type="ChEBI" id="CHEBI:57918"/>
        <dbReference type="ChEBI" id="CHEBI:58115"/>
        <dbReference type="ChEBI" id="CHEBI:60487"/>
        <dbReference type="ChEBI" id="CHEBI:60493"/>
        <dbReference type="EC" id="2.7.8.26"/>
    </reaction>
</comment>
<feature type="transmembrane region" description="Helical" evidence="19">
    <location>
        <begin position="42"/>
        <end position="75"/>
    </location>
</feature>
<evidence type="ECO:0000256" key="1">
    <source>
        <dbReference type="ARBA" id="ARBA00001946"/>
    </source>
</evidence>
<evidence type="ECO:0000256" key="5">
    <source>
        <dbReference type="ARBA" id="ARBA00013200"/>
    </source>
</evidence>
<evidence type="ECO:0000256" key="11">
    <source>
        <dbReference type="ARBA" id="ARBA00022842"/>
    </source>
</evidence>
<evidence type="ECO:0000256" key="10">
    <source>
        <dbReference type="ARBA" id="ARBA00022692"/>
    </source>
</evidence>
<evidence type="ECO:0000313" key="21">
    <source>
        <dbReference type="Proteomes" id="UP000820669"/>
    </source>
</evidence>
<feature type="transmembrane region" description="Helical" evidence="19">
    <location>
        <begin position="205"/>
        <end position="224"/>
    </location>
</feature>
<dbReference type="RefSeq" id="WP_169379347.1">
    <property type="nucleotide sequence ID" value="NZ_JAAXLA010000002.1"/>
</dbReference>
<comment type="pathway">
    <text evidence="3 19">Cofactor biosynthesis; adenosylcobalamin biosynthesis; adenosylcobalamin from cob(II)yrinate a,c-diamide: step 7/7.</text>
</comment>
<keyword evidence="12 19" id="KW-1133">Transmembrane helix</keyword>
<evidence type="ECO:0000256" key="12">
    <source>
        <dbReference type="ARBA" id="ARBA00022989"/>
    </source>
</evidence>
<dbReference type="EMBL" id="JAAXLA010000002">
    <property type="protein sequence ID" value="NMH95969.1"/>
    <property type="molecule type" value="Genomic_DNA"/>
</dbReference>
<comment type="cofactor">
    <cofactor evidence="1 19">
        <name>Mg(2+)</name>
        <dbReference type="ChEBI" id="CHEBI:18420"/>
    </cofactor>
</comment>
<comment type="similarity">
    <text evidence="4 19">Belongs to the CobS family.</text>
</comment>
<organism evidence="20 21">
    <name type="scientific">Pseudonocardia acidicola</name>
    <dbReference type="NCBI Taxonomy" id="2724939"/>
    <lineage>
        <taxon>Bacteria</taxon>
        <taxon>Bacillati</taxon>
        <taxon>Actinomycetota</taxon>
        <taxon>Actinomycetes</taxon>
        <taxon>Pseudonocardiales</taxon>
        <taxon>Pseudonocardiaceae</taxon>
        <taxon>Pseudonocardia</taxon>
    </lineage>
</organism>
<evidence type="ECO:0000256" key="13">
    <source>
        <dbReference type="ARBA" id="ARBA00023136"/>
    </source>
</evidence>
<keyword evidence="8 19" id="KW-0169">Cobalamin biosynthesis</keyword>
<keyword evidence="13 19" id="KW-0472">Membrane</keyword>
<keyword evidence="7 19" id="KW-1003">Cell membrane</keyword>
<evidence type="ECO:0000256" key="2">
    <source>
        <dbReference type="ARBA" id="ARBA00004651"/>
    </source>
</evidence>
<feature type="transmembrane region" description="Helical" evidence="19">
    <location>
        <begin position="236"/>
        <end position="254"/>
    </location>
</feature>
<keyword evidence="9 19" id="KW-0808">Transferase</keyword>
<accession>A0ABX1S4X6</accession>
<evidence type="ECO:0000256" key="9">
    <source>
        <dbReference type="ARBA" id="ARBA00022679"/>
    </source>
</evidence>
<evidence type="ECO:0000256" key="4">
    <source>
        <dbReference type="ARBA" id="ARBA00010561"/>
    </source>
</evidence>
<keyword evidence="10 19" id="KW-0812">Transmembrane</keyword>
<sequence>MRGLALAVSWLTVLPVRAGPADGAALDPRVAAAAIRWAPLVGALLGAAAAAVLLGLTALGVPALAGGLLTIGFLALATRGMHLDGLADTADGLGCYGPPERALAVMRDGGAGPFAVVTLLVTLGAQAAALAALATRPAAGLVATTVLATAAGRAGFGWCARRGVPAARPGGLGSTVAGSQPCWVAPLWWAALAGAAVLTVPGRPWQGPLAVLLAATVVVALSAHTRRRFGGVTGDVLGAASELGVTVVLVALSAG</sequence>